<dbReference type="GO" id="GO:0160246">
    <property type="term" value="F:NADPH-iron-sulfur [2Fe-2S] protein oxidoreductase activity"/>
    <property type="evidence" value="ECO:0007669"/>
    <property type="project" value="EnsemblFungi"/>
</dbReference>
<comment type="similarity">
    <text evidence="9">Belongs to the NADPH-dependent diflavin oxidoreductase NDOR1 family.</text>
</comment>
<dbReference type="Pfam" id="PF00667">
    <property type="entry name" value="FAD_binding_1"/>
    <property type="match status" value="1"/>
</dbReference>
<dbReference type="GO" id="GO:0005634">
    <property type="term" value="C:nucleus"/>
    <property type="evidence" value="ECO:0007669"/>
    <property type="project" value="UniProtKB-ARBA"/>
</dbReference>
<organism evidence="12 13">
    <name type="scientific">Gonapodya prolifera (strain JEL478)</name>
    <name type="common">Monoblepharis prolifera</name>
    <dbReference type="NCBI Taxonomy" id="1344416"/>
    <lineage>
        <taxon>Eukaryota</taxon>
        <taxon>Fungi</taxon>
        <taxon>Fungi incertae sedis</taxon>
        <taxon>Chytridiomycota</taxon>
        <taxon>Chytridiomycota incertae sedis</taxon>
        <taxon>Monoblepharidomycetes</taxon>
        <taxon>Monoblepharidales</taxon>
        <taxon>Gonapodyaceae</taxon>
        <taxon>Gonapodya</taxon>
    </lineage>
</organism>
<accession>A0A139ARJ2</accession>
<evidence type="ECO:0000259" key="11">
    <source>
        <dbReference type="PROSITE" id="PS51384"/>
    </source>
</evidence>
<feature type="binding site" evidence="9">
    <location>
        <position position="459"/>
    </location>
    <ligand>
        <name>NADP(+)</name>
        <dbReference type="ChEBI" id="CHEBI:58349"/>
    </ligand>
</feature>
<comment type="similarity">
    <text evidence="9">In the C-terminal section; belongs to the flavoprotein pyridine nucleotide cytochrome reductase family.</text>
</comment>
<dbReference type="PANTHER" id="PTHR19384:SF10">
    <property type="entry name" value="NADPH-DEPENDENT DIFLAVIN OXIDOREDUCTASE 1"/>
    <property type="match status" value="1"/>
</dbReference>
<evidence type="ECO:0000256" key="8">
    <source>
        <dbReference type="ARBA" id="ARBA00023002"/>
    </source>
</evidence>
<feature type="domain" description="Flavodoxin-like" evidence="10">
    <location>
        <begin position="4"/>
        <end position="148"/>
    </location>
</feature>
<feature type="binding site" evidence="9">
    <location>
        <position position="594"/>
    </location>
    <ligand>
        <name>FAD</name>
        <dbReference type="ChEBI" id="CHEBI:57692"/>
    </ligand>
</feature>
<feature type="binding site" evidence="9">
    <location>
        <begin position="514"/>
        <end position="515"/>
    </location>
    <ligand>
        <name>NADP(+)</name>
        <dbReference type="ChEBI" id="CHEBI:58349"/>
    </ligand>
</feature>
<dbReference type="GO" id="GO:0006809">
    <property type="term" value="P:nitric oxide biosynthetic process"/>
    <property type="evidence" value="ECO:0007669"/>
    <property type="project" value="EnsemblFungi"/>
</dbReference>
<dbReference type="InterPro" id="IPR023173">
    <property type="entry name" value="NADPH_Cyt_P450_Rdtase_alpha"/>
</dbReference>
<keyword evidence="8 9" id="KW-0560">Oxidoreductase</keyword>
<comment type="similarity">
    <text evidence="9">In the N-terminal section; belongs to the flavodoxin family.</text>
</comment>
<dbReference type="PRINTS" id="PR00369">
    <property type="entry name" value="FLAVODOXIN"/>
</dbReference>
<dbReference type="GO" id="GO:0050661">
    <property type="term" value="F:NADP binding"/>
    <property type="evidence" value="ECO:0007669"/>
    <property type="project" value="UniProtKB-UniRule"/>
</dbReference>
<dbReference type="GO" id="GO:0097361">
    <property type="term" value="C:cytosolic [4Fe-4S] assembly targeting complex"/>
    <property type="evidence" value="ECO:0007669"/>
    <property type="project" value="EnsemblFungi"/>
</dbReference>
<evidence type="ECO:0000256" key="7">
    <source>
        <dbReference type="ARBA" id="ARBA00022857"/>
    </source>
</evidence>
<proteinExistence type="inferred from homology"/>
<feature type="domain" description="FAD-binding FR-type" evidence="11">
    <location>
        <begin position="208"/>
        <end position="445"/>
    </location>
</feature>
<dbReference type="EMBL" id="KQ965738">
    <property type="protein sequence ID" value="KXS19357.1"/>
    <property type="molecule type" value="Genomic_DNA"/>
</dbReference>
<comment type="cofactor">
    <cofactor evidence="1 9">
        <name>FMN</name>
        <dbReference type="ChEBI" id="CHEBI:58210"/>
    </cofactor>
</comment>
<dbReference type="PROSITE" id="PS51384">
    <property type="entry name" value="FAD_FR"/>
    <property type="match status" value="1"/>
</dbReference>
<keyword evidence="5 9" id="KW-0288">FMN</keyword>
<feature type="binding site" evidence="9">
    <location>
        <begin position="95"/>
        <end position="104"/>
    </location>
    <ligand>
        <name>FMN</name>
        <dbReference type="ChEBI" id="CHEBI:58210"/>
    </ligand>
</feature>
<feature type="binding site" evidence="9">
    <location>
        <begin position="10"/>
        <end position="15"/>
    </location>
    <ligand>
        <name>FMN</name>
        <dbReference type="ChEBI" id="CHEBI:58210"/>
    </ligand>
</feature>
<dbReference type="GO" id="GO:0034599">
    <property type="term" value="P:cellular response to oxidative stress"/>
    <property type="evidence" value="ECO:0007669"/>
    <property type="project" value="EnsemblFungi"/>
</dbReference>
<comment type="catalytic activity">
    <reaction evidence="9">
        <text>2 oxidized [2Fe-2S]-[protein] + NADPH = 2 reduced [2Fe-2S]-[protein] + NADP(+) + H(+)</text>
        <dbReference type="Rhea" id="RHEA:67716"/>
        <dbReference type="Rhea" id="RHEA-COMP:17327"/>
        <dbReference type="Rhea" id="RHEA-COMP:17328"/>
        <dbReference type="ChEBI" id="CHEBI:15378"/>
        <dbReference type="ChEBI" id="CHEBI:33737"/>
        <dbReference type="ChEBI" id="CHEBI:33738"/>
        <dbReference type="ChEBI" id="CHEBI:57783"/>
        <dbReference type="ChEBI" id="CHEBI:58349"/>
    </reaction>
</comment>
<evidence type="ECO:0000256" key="2">
    <source>
        <dbReference type="ARBA" id="ARBA00001974"/>
    </source>
</evidence>
<dbReference type="Proteomes" id="UP000070544">
    <property type="component" value="Unassembled WGS sequence"/>
</dbReference>
<dbReference type="GO" id="GO:0045429">
    <property type="term" value="P:positive regulation of nitric oxide biosynthetic process"/>
    <property type="evidence" value="ECO:0007669"/>
    <property type="project" value="EnsemblFungi"/>
</dbReference>
<dbReference type="InterPro" id="IPR008254">
    <property type="entry name" value="Flavodoxin/NO_synth"/>
</dbReference>
<comment type="subcellular location">
    <subcellularLocation>
        <location evidence="9">Cytoplasm</location>
    </subcellularLocation>
    <subcellularLocation>
        <location evidence="9">Mitochondrion</location>
    </subcellularLocation>
    <text evidence="9">Relocalizes to mitochondria after H(2)O(2) exposure.</text>
</comment>
<dbReference type="FunFam" id="3.40.50.360:FF:000015">
    <property type="entry name" value="NADPH-dependent diflavin oxidoreductase 1"/>
    <property type="match status" value="1"/>
</dbReference>
<reference evidence="12 13" key="1">
    <citation type="journal article" date="2015" name="Genome Biol. Evol.">
        <title>Phylogenomic analyses indicate that early fungi evolved digesting cell walls of algal ancestors of land plants.</title>
        <authorList>
            <person name="Chang Y."/>
            <person name="Wang S."/>
            <person name="Sekimoto S."/>
            <person name="Aerts A.L."/>
            <person name="Choi C."/>
            <person name="Clum A."/>
            <person name="LaButti K.M."/>
            <person name="Lindquist E.A."/>
            <person name="Yee Ngan C."/>
            <person name="Ohm R.A."/>
            <person name="Salamov A.A."/>
            <person name="Grigoriev I.V."/>
            <person name="Spatafora J.W."/>
            <person name="Berbee M.L."/>
        </authorList>
    </citation>
    <scope>NUCLEOTIDE SEQUENCE [LARGE SCALE GENOMIC DNA]</scope>
    <source>
        <strain evidence="12 13">JEL478</strain>
    </source>
</reference>
<dbReference type="Gene3D" id="2.40.30.10">
    <property type="entry name" value="Translation factors"/>
    <property type="match status" value="1"/>
</dbReference>
<evidence type="ECO:0000256" key="3">
    <source>
        <dbReference type="ARBA" id="ARBA00022490"/>
    </source>
</evidence>
<dbReference type="GO" id="GO:0010181">
    <property type="term" value="F:FMN binding"/>
    <property type="evidence" value="ECO:0007669"/>
    <property type="project" value="UniProtKB-UniRule"/>
</dbReference>
<evidence type="ECO:0000256" key="1">
    <source>
        <dbReference type="ARBA" id="ARBA00001917"/>
    </source>
</evidence>
<keyword evidence="6 9" id="KW-0274">FAD</keyword>
<name>A0A139ARJ2_GONPJ</name>
<dbReference type="AlphaFoldDB" id="A0A139ARJ2"/>
<comment type="subunit">
    <text evidence="9">Interacts with DRE2; as part of the cytosolic iron-sulfur (Fe-S) protein assembly (CIA) machinery.</text>
</comment>
<dbReference type="OMA" id="DIMSIPR"/>
<dbReference type="GO" id="GO:0005739">
    <property type="term" value="C:mitochondrion"/>
    <property type="evidence" value="ECO:0007669"/>
    <property type="project" value="UniProtKB-SubCell"/>
</dbReference>
<dbReference type="InterPro" id="IPR029039">
    <property type="entry name" value="Flavoprotein-like_sf"/>
</dbReference>
<dbReference type="InterPro" id="IPR028879">
    <property type="entry name" value="NDOR1"/>
</dbReference>
<evidence type="ECO:0000256" key="6">
    <source>
        <dbReference type="ARBA" id="ARBA00022827"/>
    </source>
</evidence>
<dbReference type="InterPro" id="IPR001709">
    <property type="entry name" value="Flavoprot_Pyr_Nucl_cyt_Rdtase"/>
</dbReference>
<feature type="binding site" evidence="9">
    <location>
        <begin position="384"/>
        <end position="387"/>
    </location>
    <ligand>
        <name>FAD</name>
        <dbReference type="ChEBI" id="CHEBI:57692"/>
    </ligand>
</feature>
<keyword evidence="9" id="KW-0496">Mitochondrion</keyword>
<dbReference type="PRINTS" id="PR00371">
    <property type="entry name" value="FPNCR"/>
</dbReference>
<dbReference type="InterPro" id="IPR017927">
    <property type="entry name" value="FAD-bd_FR_type"/>
</dbReference>
<evidence type="ECO:0000256" key="9">
    <source>
        <dbReference type="HAMAP-Rule" id="MF_03178"/>
    </source>
</evidence>
<dbReference type="GO" id="GO:0005829">
    <property type="term" value="C:cytosol"/>
    <property type="evidence" value="ECO:0007669"/>
    <property type="project" value="EnsemblFungi"/>
</dbReference>
<dbReference type="HAMAP" id="MF_03178">
    <property type="entry name" value="NDOR1"/>
    <property type="match status" value="1"/>
</dbReference>
<dbReference type="InterPro" id="IPR001433">
    <property type="entry name" value="OxRdtase_FAD/NAD-bd"/>
</dbReference>
<dbReference type="SUPFAM" id="SSF63380">
    <property type="entry name" value="Riboflavin synthase domain-like"/>
    <property type="match status" value="1"/>
</dbReference>
<dbReference type="InterPro" id="IPR039261">
    <property type="entry name" value="FNR_nucleotide-bd"/>
</dbReference>
<feature type="binding site" evidence="9">
    <location>
        <position position="130"/>
    </location>
    <ligand>
        <name>FMN</name>
        <dbReference type="ChEBI" id="CHEBI:58210"/>
    </ligand>
</feature>
<dbReference type="Pfam" id="PF00175">
    <property type="entry name" value="NAD_binding_1"/>
    <property type="match status" value="1"/>
</dbReference>
<dbReference type="OrthoDB" id="1856718at2759"/>
<evidence type="ECO:0000256" key="5">
    <source>
        <dbReference type="ARBA" id="ARBA00022643"/>
    </source>
</evidence>
<evidence type="ECO:0000313" key="12">
    <source>
        <dbReference type="EMBL" id="KXS19357.1"/>
    </source>
</evidence>
<keyword evidence="4 9" id="KW-0285">Flavoprotein</keyword>
<sequence length="596" mass="68063">MTPLLILYASQTGNAEDVAERIFREAKRWHFRPRLASMDWVKAEDIFRAPFAVFVCSTTGQGDMPETMKSLWTFLLRKKLDSTVLCGLSFAVFGLGDSSYPRYNFPSKKLYKRLQQLGATPIIERGDGDDQHPLGFDGALYPWLTKLWDRLSELNPLGPLVPDSVTNAVPSPTFVLTYLEGDVQSDDLIDDVDQLDTFREPAKALTMRPKVPSKLLRNDRLTSIDHFQDVRHVILDLNHSEVTYGPGDIVNFRPQNLSDDVEEFIGRFNWQDIADKPCRLTWNDPTIGKSDQHSRILTLRWLLQHYLDIFGKPRRYFFELLSYFASDPDQKEKLMYFSSPEGQNDLYQYCYRVHRNAAEVLRDFNSVVFPPEYLLDLFSAMRPRQFSIASSQLVHPHELHVLAAIVRYRTKLSTPRHGVFTKFLSTLKPGDTIDLWTSKGTFTQPPDELAPVILIGPGTGIAPMRSILEDRVARGISNNIVVQGIRSVDKDFFFVEQFQEYASKHFLKHFLAASRDQSAKVYVQDLISDEAETIWRALLRGGTIYLSGKSGLMPQGVRDALEKCFMTVGGLSSDAAKDFLSTLERTKRFQEETWSS</sequence>
<dbReference type="GO" id="GO:0016651">
    <property type="term" value="F:oxidoreductase activity, acting on NAD(P)H"/>
    <property type="evidence" value="ECO:0007669"/>
    <property type="project" value="UniProtKB-UniRule"/>
</dbReference>
<dbReference type="GO" id="GO:0050660">
    <property type="term" value="F:flavin adenine dinucleotide binding"/>
    <property type="evidence" value="ECO:0007669"/>
    <property type="project" value="UniProtKB-UniRule"/>
</dbReference>
<feature type="binding site" evidence="9">
    <location>
        <begin position="520"/>
        <end position="524"/>
    </location>
    <ligand>
        <name>NADP(+)</name>
        <dbReference type="ChEBI" id="CHEBI:58349"/>
    </ligand>
</feature>
<dbReference type="Gene3D" id="3.40.50.360">
    <property type="match status" value="1"/>
</dbReference>
<keyword evidence="3 9" id="KW-0963">Cytoplasm</keyword>
<keyword evidence="13" id="KW-1185">Reference proteome</keyword>
<comment type="function">
    <text evidence="9">NADPH-dependent reductase which is a central component of the cytosolic iron-sulfur (Fe-S) protein assembly (CIA) machinery. Transfers electrons from NADPH via its FAD and FMN prosthetic groups to the [2Fe-2S] cluster of DRE2, another key component of the CIA machinery. In turn, this reduced cluster provides electrons for assembly of cytosolic iron-sulfur cluster proteins. Positively controls H(2)O(2)-induced cell death.</text>
</comment>
<dbReference type="InterPro" id="IPR001094">
    <property type="entry name" value="Flavdoxin-like"/>
</dbReference>
<comment type="cofactor">
    <cofactor evidence="2 9">
        <name>FAD</name>
        <dbReference type="ChEBI" id="CHEBI:57692"/>
    </cofactor>
</comment>
<dbReference type="STRING" id="1344416.A0A139ARJ2"/>
<gene>
    <name evidence="9" type="primary">TAH18</name>
    <name evidence="12" type="ORF">M427DRAFT_95163</name>
</gene>
<protein>
    <recommendedName>
        <fullName evidence="9">NADPH-dependent diflavin oxidoreductase 1</fullName>
        <ecNumber evidence="9">1.18.1.-</ecNumber>
    </recommendedName>
    <alternativeName>
        <fullName evidence="9">NADPH-dependent FMN and FAD-containing oxidoreductase</fullName>
    </alternativeName>
</protein>
<dbReference type="InterPro" id="IPR017938">
    <property type="entry name" value="Riboflavin_synthase-like_b-brl"/>
</dbReference>
<keyword evidence="7 9" id="KW-0521">NADP</keyword>
<dbReference type="SUPFAM" id="SSF52218">
    <property type="entry name" value="Flavoproteins"/>
    <property type="match status" value="1"/>
</dbReference>
<feature type="binding site" evidence="9">
    <location>
        <begin position="57"/>
        <end position="60"/>
    </location>
    <ligand>
        <name>FMN</name>
        <dbReference type="ChEBI" id="CHEBI:58210"/>
    </ligand>
</feature>
<dbReference type="GO" id="GO:0016226">
    <property type="term" value="P:iron-sulfur cluster assembly"/>
    <property type="evidence" value="ECO:0007669"/>
    <property type="project" value="UniProtKB-UniRule"/>
</dbReference>
<evidence type="ECO:0000313" key="13">
    <source>
        <dbReference type="Proteomes" id="UP000070544"/>
    </source>
</evidence>
<dbReference type="Gene3D" id="3.40.50.80">
    <property type="entry name" value="Nucleotide-binding domain of ferredoxin-NADP reductase (FNR) module"/>
    <property type="match status" value="1"/>
</dbReference>
<evidence type="ECO:0000259" key="10">
    <source>
        <dbReference type="PROSITE" id="PS50902"/>
    </source>
</evidence>
<dbReference type="SUPFAM" id="SSF52343">
    <property type="entry name" value="Ferredoxin reductase-like, C-terminal NADP-linked domain"/>
    <property type="match status" value="1"/>
</dbReference>
<dbReference type="PANTHER" id="PTHR19384">
    <property type="entry name" value="NITRIC OXIDE SYNTHASE-RELATED"/>
    <property type="match status" value="1"/>
</dbReference>
<evidence type="ECO:0000256" key="4">
    <source>
        <dbReference type="ARBA" id="ARBA00022630"/>
    </source>
</evidence>
<dbReference type="InterPro" id="IPR003097">
    <property type="entry name" value="CysJ-like_FAD-binding"/>
</dbReference>
<dbReference type="PROSITE" id="PS50902">
    <property type="entry name" value="FLAVODOXIN_LIKE"/>
    <property type="match status" value="1"/>
</dbReference>
<comment type="caution">
    <text evidence="9">Lacks conserved residue(s) required for the propagation of feature annotation.</text>
</comment>
<dbReference type="Pfam" id="PF00258">
    <property type="entry name" value="Flavodoxin_1"/>
    <property type="match status" value="1"/>
</dbReference>
<dbReference type="EC" id="1.18.1.-" evidence="9"/>
<dbReference type="Gene3D" id="1.20.990.10">
    <property type="entry name" value="NADPH-cytochrome p450 Reductase, Chain A, domain 3"/>
    <property type="match status" value="1"/>
</dbReference>